<name>A0ABZ0ZTV2_9ACTN</name>
<proteinExistence type="predicted"/>
<feature type="region of interest" description="Disordered" evidence="1">
    <location>
        <begin position="218"/>
        <end position="279"/>
    </location>
</feature>
<organism evidence="2 3">
    <name type="scientific">Nocardioides bizhenqiangii</name>
    <dbReference type="NCBI Taxonomy" id="3095076"/>
    <lineage>
        <taxon>Bacteria</taxon>
        <taxon>Bacillati</taxon>
        <taxon>Actinomycetota</taxon>
        <taxon>Actinomycetes</taxon>
        <taxon>Propionibacteriales</taxon>
        <taxon>Nocardioidaceae</taxon>
        <taxon>Nocardioides</taxon>
    </lineage>
</organism>
<protein>
    <recommendedName>
        <fullName evidence="4">DUF4232 domain-containing protein</fullName>
    </recommendedName>
</protein>
<feature type="region of interest" description="Disordered" evidence="1">
    <location>
        <begin position="64"/>
        <end position="93"/>
    </location>
</feature>
<evidence type="ECO:0000313" key="2">
    <source>
        <dbReference type="EMBL" id="WQQ26933.1"/>
    </source>
</evidence>
<keyword evidence="3" id="KW-1185">Reference proteome</keyword>
<sequence>MPPLTRGPLPAGVYWRRRLFVLLLAATLVFVIANVLGGGSDAKDDDVPAAQQAGGVEASQTITVKDRRQDRKKDRRVTGGQQGPSYDPAVMADPDGNCDPADVRITPRIEAAVAGEPVTVGLSLQTVQAEACYFRIGADKVTVKVTKGDREVWTSRECPDPVPDESVVVRRVVATVVQMTWTPYPQGRRGAECPGTDDWLMPGAFTATAAALGGEPADSDFVLASPTPETITVSPDPKKKDRKNKQDRDPLQGESAQEEAQGDQPEQQASDRSTDEPRR</sequence>
<feature type="compositionally biased region" description="Basic and acidic residues" evidence="1">
    <location>
        <begin position="236"/>
        <end position="251"/>
    </location>
</feature>
<evidence type="ECO:0008006" key="4">
    <source>
        <dbReference type="Google" id="ProtNLM"/>
    </source>
</evidence>
<evidence type="ECO:0000313" key="3">
    <source>
        <dbReference type="Proteomes" id="UP001327225"/>
    </source>
</evidence>
<gene>
    <name evidence="2" type="ORF">SHK19_01575</name>
</gene>
<dbReference type="EMBL" id="CP141059">
    <property type="protein sequence ID" value="WQQ26933.1"/>
    <property type="molecule type" value="Genomic_DNA"/>
</dbReference>
<accession>A0ABZ0ZTV2</accession>
<evidence type="ECO:0000256" key="1">
    <source>
        <dbReference type="SAM" id="MobiDB-lite"/>
    </source>
</evidence>
<dbReference type="Proteomes" id="UP001327225">
    <property type="component" value="Chromosome"/>
</dbReference>
<reference evidence="3" key="1">
    <citation type="submission" date="2023-12" db="EMBL/GenBank/DDBJ databases">
        <title>Novel species in genus Nocardioides.</title>
        <authorList>
            <person name="Zhou H."/>
        </authorList>
    </citation>
    <scope>NUCLEOTIDE SEQUENCE [LARGE SCALE GENOMIC DNA]</scope>
    <source>
        <strain evidence="3">HM61</strain>
    </source>
</reference>
<dbReference type="RefSeq" id="WP_322937656.1">
    <property type="nucleotide sequence ID" value="NZ_CP141059.1"/>
</dbReference>